<gene>
    <name evidence="1" type="ORF">OUZ56_002018</name>
</gene>
<keyword evidence="2" id="KW-1185">Reference proteome</keyword>
<accession>A0ABR0A4G0</accession>
<evidence type="ECO:0000313" key="2">
    <source>
        <dbReference type="Proteomes" id="UP001234178"/>
    </source>
</evidence>
<proteinExistence type="predicted"/>
<evidence type="ECO:0000313" key="1">
    <source>
        <dbReference type="EMBL" id="KAK4020022.1"/>
    </source>
</evidence>
<name>A0ABR0A4G0_9CRUS</name>
<reference evidence="1 2" key="1">
    <citation type="journal article" date="2023" name="Nucleic Acids Res.">
        <title>The hologenome of Daphnia magna reveals possible DNA methylation and microbiome-mediated evolution of the host genome.</title>
        <authorList>
            <person name="Chaturvedi A."/>
            <person name="Li X."/>
            <person name="Dhandapani V."/>
            <person name="Marshall H."/>
            <person name="Kissane S."/>
            <person name="Cuenca-Cambronero M."/>
            <person name="Asole G."/>
            <person name="Calvet F."/>
            <person name="Ruiz-Romero M."/>
            <person name="Marangio P."/>
            <person name="Guigo R."/>
            <person name="Rago D."/>
            <person name="Mirbahai L."/>
            <person name="Eastwood N."/>
            <person name="Colbourne J.K."/>
            <person name="Zhou J."/>
            <person name="Mallon E."/>
            <person name="Orsini L."/>
        </authorList>
    </citation>
    <scope>NUCLEOTIDE SEQUENCE [LARGE SCALE GENOMIC DNA]</scope>
    <source>
        <strain evidence="1">LRV0_1</strain>
    </source>
</reference>
<organism evidence="1 2">
    <name type="scientific">Daphnia magna</name>
    <dbReference type="NCBI Taxonomy" id="35525"/>
    <lineage>
        <taxon>Eukaryota</taxon>
        <taxon>Metazoa</taxon>
        <taxon>Ecdysozoa</taxon>
        <taxon>Arthropoda</taxon>
        <taxon>Crustacea</taxon>
        <taxon>Branchiopoda</taxon>
        <taxon>Diplostraca</taxon>
        <taxon>Cladocera</taxon>
        <taxon>Anomopoda</taxon>
        <taxon>Daphniidae</taxon>
        <taxon>Daphnia</taxon>
    </lineage>
</organism>
<protein>
    <submittedName>
        <fullName evidence="1">Uncharacterized protein</fullName>
    </submittedName>
</protein>
<comment type="caution">
    <text evidence="1">The sequence shown here is derived from an EMBL/GenBank/DDBJ whole genome shotgun (WGS) entry which is preliminary data.</text>
</comment>
<dbReference type="Proteomes" id="UP001234178">
    <property type="component" value="Unassembled WGS sequence"/>
</dbReference>
<dbReference type="EMBL" id="JAOYFB010000036">
    <property type="protein sequence ID" value="KAK4020022.1"/>
    <property type="molecule type" value="Genomic_DNA"/>
</dbReference>
<sequence length="74" mass="8483">MIKSIATMGCCMTAKTEYCHDIFRGALLPFWQQLVFDLVKHLAQRLIMKMDNTAYTMVKDRLNCAELPPANDSE</sequence>